<dbReference type="SUPFAM" id="SSF141678">
    <property type="entry name" value="MAL13P1.257-like"/>
    <property type="match status" value="1"/>
</dbReference>
<accession>L2GX79</accession>
<dbReference type="RefSeq" id="XP_008073152.1">
    <property type="nucleotide sequence ID" value="XM_008074961.1"/>
</dbReference>
<protein>
    <submittedName>
        <fullName evidence="1">Uncharacterized protein</fullName>
    </submittedName>
</protein>
<reference evidence="2" key="1">
    <citation type="submission" date="2011-03" db="EMBL/GenBank/DDBJ databases">
        <title>The genome sequence of Vavraia culicis strain floridensis.</title>
        <authorList>
            <consortium name="The Broad Institute Genome Sequencing Platform"/>
            <person name="Cuomo C."/>
            <person name="Becnel J."/>
            <person name="Sanscrainte N."/>
            <person name="Young S.K."/>
            <person name="Zeng Q."/>
            <person name="Gargeya S."/>
            <person name="Fitzgerald M."/>
            <person name="Haas B."/>
            <person name="Abouelleil A."/>
            <person name="Alvarado L."/>
            <person name="Arachchi H.M."/>
            <person name="Berlin A."/>
            <person name="Chapman S.B."/>
            <person name="Gearin G."/>
            <person name="Goldberg J."/>
            <person name="Griggs A."/>
            <person name="Gujja S."/>
            <person name="Hansen M."/>
            <person name="Heiman D."/>
            <person name="Howarth C."/>
            <person name="Larimer J."/>
            <person name="Lui A."/>
            <person name="MacDonald P.J.P."/>
            <person name="McCowen C."/>
            <person name="Montmayeur A."/>
            <person name="Murphy C."/>
            <person name="Neiman D."/>
            <person name="Pearson M."/>
            <person name="Priest M."/>
            <person name="Roberts A."/>
            <person name="Saif S."/>
            <person name="Shea T."/>
            <person name="Sisk P."/>
            <person name="Stolte C."/>
            <person name="Sykes S."/>
            <person name="Wortman J."/>
            <person name="Nusbaum C."/>
            <person name="Birren B."/>
        </authorList>
    </citation>
    <scope>NUCLEOTIDE SEQUENCE [LARGE SCALE GENOMIC DNA]</scope>
    <source>
        <strain evidence="2">floridensis</strain>
    </source>
</reference>
<dbReference type="AlphaFoldDB" id="L2GX79"/>
<gene>
    <name evidence="1" type="ORF">VCUG_00127</name>
</gene>
<organism evidence="1 2">
    <name type="scientific">Vavraia culicis (isolate floridensis)</name>
    <name type="common">Microsporidian parasite</name>
    <dbReference type="NCBI Taxonomy" id="948595"/>
    <lineage>
        <taxon>Eukaryota</taxon>
        <taxon>Fungi</taxon>
        <taxon>Fungi incertae sedis</taxon>
        <taxon>Microsporidia</taxon>
        <taxon>Pleistophoridae</taxon>
        <taxon>Vavraia</taxon>
    </lineage>
</organism>
<evidence type="ECO:0000313" key="1">
    <source>
        <dbReference type="EMBL" id="ELA48291.1"/>
    </source>
</evidence>
<dbReference type="InterPro" id="IPR008584">
    <property type="entry name" value="CXXC_Zn-binding_euk"/>
</dbReference>
<dbReference type="VEuPathDB" id="MicrosporidiaDB:VCUG_00127"/>
<dbReference type="OrthoDB" id="2189688at2759"/>
<dbReference type="InParanoid" id="L2GX79"/>
<sequence length="167" mass="19196">MRYKIYIDGDFTNIKSVFIDQTVGIKVKCSICSQVHANRVIVSEDSLKYVDDKEKTNLRINCAGCKSSMGVMIKPPKGDRITIMRDHEPIRLHLSEKVFNSFYVSFLETKKCELVDKVDVDCSVLSDQKVLYENIQIEDGSWMGVDQKGLNSRIDDMEVRYEEVKQS</sequence>
<dbReference type="Pfam" id="PF05907">
    <property type="entry name" value="CXXC_Zn-b_euk"/>
    <property type="match status" value="1"/>
</dbReference>
<evidence type="ECO:0000313" key="2">
    <source>
        <dbReference type="Proteomes" id="UP000011081"/>
    </source>
</evidence>
<keyword evidence="2" id="KW-1185">Reference proteome</keyword>
<proteinExistence type="predicted"/>
<dbReference type="OMA" id="DGSWMGV"/>
<dbReference type="HOGENOM" id="CLU_132184_0_0_1"/>
<dbReference type="STRING" id="948595.L2GX79"/>
<dbReference type="Proteomes" id="UP000011081">
    <property type="component" value="Unassembled WGS sequence"/>
</dbReference>
<dbReference type="GeneID" id="19878018"/>
<dbReference type="EMBL" id="GL877405">
    <property type="protein sequence ID" value="ELA48291.1"/>
    <property type="molecule type" value="Genomic_DNA"/>
</dbReference>
<name>L2GX79_VAVCU</name>